<proteinExistence type="inferred from homology"/>
<dbReference type="InterPro" id="IPR001173">
    <property type="entry name" value="Glyco_trans_2-like"/>
</dbReference>
<dbReference type="PANTHER" id="PTHR43179">
    <property type="entry name" value="RHAMNOSYLTRANSFERASE WBBL"/>
    <property type="match status" value="1"/>
</dbReference>
<feature type="region of interest" description="Disordered" evidence="5">
    <location>
        <begin position="292"/>
        <end position="320"/>
    </location>
</feature>
<accession>A0ABP8TF07</accession>
<name>A0ABP8TF07_9ACTN</name>
<reference evidence="8" key="1">
    <citation type="journal article" date="2019" name="Int. J. Syst. Evol. Microbiol.">
        <title>The Global Catalogue of Microorganisms (GCM) 10K type strain sequencing project: providing services to taxonomists for standard genome sequencing and annotation.</title>
        <authorList>
            <consortium name="The Broad Institute Genomics Platform"/>
            <consortium name="The Broad Institute Genome Sequencing Center for Infectious Disease"/>
            <person name="Wu L."/>
            <person name="Ma J."/>
        </authorList>
    </citation>
    <scope>NUCLEOTIDE SEQUENCE [LARGE SCALE GENOMIC DNA]</scope>
    <source>
        <strain evidence="8">JCM 17938</strain>
    </source>
</reference>
<comment type="pathway">
    <text evidence="1">Cell wall biogenesis; cell wall polysaccharide biosynthesis.</text>
</comment>
<dbReference type="InterPro" id="IPR029044">
    <property type="entry name" value="Nucleotide-diphossugar_trans"/>
</dbReference>
<evidence type="ECO:0000256" key="2">
    <source>
        <dbReference type="ARBA" id="ARBA00006739"/>
    </source>
</evidence>
<evidence type="ECO:0000256" key="3">
    <source>
        <dbReference type="ARBA" id="ARBA00022676"/>
    </source>
</evidence>
<dbReference type="PANTHER" id="PTHR43179:SF12">
    <property type="entry name" value="GALACTOFURANOSYLTRANSFERASE GLFT2"/>
    <property type="match status" value="1"/>
</dbReference>
<comment type="similarity">
    <text evidence="2">Belongs to the glycosyltransferase 2 family.</text>
</comment>
<gene>
    <name evidence="7" type="ORF">GCM10023195_15360</name>
</gene>
<feature type="domain" description="Glycosyltransferase 2-like" evidence="6">
    <location>
        <begin position="10"/>
        <end position="135"/>
    </location>
</feature>
<keyword evidence="4" id="KW-0808">Transferase</keyword>
<evidence type="ECO:0000313" key="8">
    <source>
        <dbReference type="Proteomes" id="UP001500212"/>
    </source>
</evidence>
<protein>
    <recommendedName>
        <fullName evidence="6">Glycosyltransferase 2-like domain-containing protein</fullName>
    </recommendedName>
</protein>
<evidence type="ECO:0000256" key="4">
    <source>
        <dbReference type="ARBA" id="ARBA00022679"/>
    </source>
</evidence>
<dbReference type="Pfam" id="PF00535">
    <property type="entry name" value="Glycos_transf_2"/>
    <property type="match status" value="1"/>
</dbReference>
<dbReference type="Gene3D" id="3.90.550.10">
    <property type="entry name" value="Spore Coat Polysaccharide Biosynthesis Protein SpsA, Chain A"/>
    <property type="match status" value="1"/>
</dbReference>
<keyword evidence="8" id="KW-1185">Reference proteome</keyword>
<dbReference type="EMBL" id="BAABHJ010000004">
    <property type="protein sequence ID" value="GAA4604506.1"/>
    <property type="molecule type" value="Genomic_DNA"/>
</dbReference>
<organism evidence="7 8">
    <name type="scientific">Actinoallomurus liliacearum</name>
    <dbReference type="NCBI Taxonomy" id="1080073"/>
    <lineage>
        <taxon>Bacteria</taxon>
        <taxon>Bacillati</taxon>
        <taxon>Actinomycetota</taxon>
        <taxon>Actinomycetes</taxon>
        <taxon>Streptosporangiales</taxon>
        <taxon>Thermomonosporaceae</taxon>
        <taxon>Actinoallomurus</taxon>
    </lineage>
</organism>
<sequence>MSAQPRMACVVATIGRPVHLDTLLRSLADQTLPPSHVIVVDQSTNTKTADVIDTWRDRLPLRRLTSARGLSLGRNTGLAALGDDYDIVTFPDDDVRLAPDALANAAAAFATGDHIGVVSGALITPSGRLDRQQAPARPTPLTERTVWVAAEGATSVRSAFLRSVGGFDETLGVGNPTPWQSGEGTDLLLRGLRAGWTILFDPAIAVHETCEEDGPAEPRCRAKARHYARGTGRVYRRHHGIRRQLISVLRPLGGLLLCSFTGRGAEARWHWQRALGRAEGLTGHVLPYSAMPEPLEQRRFRDGAPSPGPDGAMKDRAMKR</sequence>
<evidence type="ECO:0000256" key="5">
    <source>
        <dbReference type="SAM" id="MobiDB-lite"/>
    </source>
</evidence>
<evidence type="ECO:0000256" key="1">
    <source>
        <dbReference type="ARBA" id="ARBA00004776"/>
    </source>
</evidence>
<dbReference type="Proteomes" id="UP001500212">
    <property type="component" value="Unassembled WGS sequence"/>
</dbReference>
<comment type="caution">
    <text evidence="7">The sequence shown here is derived from an EMBL/GenBank/DDBJ whole genome shotgun (WGS) entry which is preliminary data.</text>
</comment>
<evidence type="ECO:0000313" key="7">
    <source>
        <dbReference type="EMBL" id="GAA4604506.1"/>
    </source>
</evidence>
<dbReference type="SUPFAM" id="SSF53448">
    <property type="entry name" value="Nucleotide-diphospho-sugar transferases"/>
    <property type="match status" value="1"/>
</dbReference>
<keyword evidence="3" id="KW-0328">Glycosyltransferase</keyword>
<evidence type="ECO:0000259" key="6">
    <source>
        <dbReference type="Pfam" id="PF00535"/>
    </source>
</evidence>
<dbReference type="CDD" id="cd00761">
    <property type="entry name" value="Glyco_tranf_GTA_type"/>
    <property type="match status" value="1"/>
</dbReference>